<dbReference type="PANTHER" id="PTHR43845">
    <property type="entry name" value="BLR5969 PROTEIN"/>
    <property type="match status" value="1"/>
</dbReference>
<feature type="domain" description="AMP-dependent synthetase/ligase" evidence="1">
    <location>
        <begin position="80"/>
        <end position="288"/>
    </location>
</feature>
<dbReference type="Gene3D" id="3.40.50.12780">
    <property type="entry name" value="N-terminal domain of ligase-like"/>
    <property type="match status" value="1"/>
</dbReference>
<dbReference type="InterPro" id="IPR042099">
    <property type="entry name" value="ANL_N_sf"/>
</dbReference>
<evidence type="ECO:0000313" key="3">
    <source>
        <dbReference type="Proteomes" id="UP000670776"/>
    </source>
</evidence>
<proteinExistence type="predicted"/>
<dbReference type="Pfam" id="PF00501">
    <property type="entry name" value="AMP-binding"/>
    <property type="match status" value="1"/>
</dbReference>
<organism evidence="2 3">
    <name type="scientific">Mariniflexile gromovii</name>
    <dbReference type="NCBI Taxonomy" id="362523"/>
    <lineage>
        <taxon>Bacteria</taxon>
        <taxon>Pseudomonadati</taxon>
        <taxon>Bacteroidota</taxon>
        <taxon>Flavobacteriia</taxon>
        <taxon>Flavobacteriales</taxon>
        <taxon>Flavobacteriaceae</taxon>
        <taxon>Mariniflexile</taxon>
    </lineage>
</organism>
<dbReference type="EMBL" id="JAGJCB010000019">
    <property type="protein sequence ID" value="MBP0905270.1"/>
    <property type="molecule type" value="Genomic_DNA"/>
</dbReference>
<dbReference type="SUPFAM" id="SSF56801">
    <property type="entry name" value="Acetyl-CoA synthetase-like"/>
    <property type="match status" value="1"/>
</dbReference>
<accession>A0ABS4BXF7</accession>
<evidence type="ECO:0000313" key="2">
    <source>
        <dbReference type="EMBL" id="MBP0905270.1"/>
    </source>
</evidence>
<dbReference type="RefSeq" id="WP_209656172.1">
    <property type="nucleotide sequence ID" value="NZ_JAGJCB010000019.1"/>
</dbReference>
<sequence>MIPKIEQASIQDIKAFQEEKLSELLMYLNENSAYYKRVFLEYNIDVNTIKSLEDLVKIPTTTKDQLQQFNDDFLCVPKNKIIDYVTTSGTLGNPVTFALTDNDLERLAYNEAISFACAGVSENDVLQLMTTIDRRFMAGLAYFLGVRKLGAGIIRVGAGIPELQWDSILKFKPTYLIVVPSFLLKLIEYAEQNDIDVNTSGIKGAICIGESLREQDFSMNVLSKKIKEKWDIELYSTYASTEMETAFTECSEKQGGHQHPELIIVEILDENNNPVNEGEEGELVITTLGVEAMPLLRFKTGDILKTHTTPCTCGRNTMRLGPIVGRKKHMIKYKGTTLYPPALNNVLNDFIEVENFVIEIYQNTIGTDGIRLKIATSVNPSEELKQNIKDHFRAKLRVSPEIEFHDKKIIEKLQFPKMSRKPMVVIDLRI</sequence>
<keyword evidence="3" id="KW-1185">Reference proteome</keyword>
<gene>
    <name evidence="2" type="ORF">J8H85_15660</name>
</gene>
<reference evidence="2 3" key="1">
    <citation type="submission" date="2021-04" db="EMBL/GenBank/DDBJ databases">
        <title>Mariniflexile gromovii gen. nov., sp. nov., a gliding bacterium isolated from the sea urchin Strongylocentrotus intermedius.</title>
        <authorList>
            <person name="Ko S."/>
            <person name="Le V."/>
            <person name="Ahn C.-Y."/>
            <person name="Oh H.-M."/>
        </authorList>
    </citation>
    <scope>NUCLEOTIDE SEQUENCE [LARGE SCALE GENOMIC DNA]</scope>
    <source>
        <strain evidence="2 3">KCTC 12570</strain>
    </source>
</reference>
<dbReference type="InterPro" id="IPR000873">
    <property type="entry name" value="AMP-dep_synth/lig_dom"/>
</dbReference>
<evidence type="ECO:0000259" key="1">
    <source>
        <dbReference type="Pfam" id="PF00501"/>
    </source>
</evidence>
<dbReference type="InterPro" id="IPR045851">
    <property type="entry name" value="AMP-bd_C_sf"/>
</dbReference>
<name>A0ABS4BXF7_9FLAO</name>
<protein>
    <submittedName>
        <fullName evidence="2">AMP-binding protein</fullName>
    </submittedName>
</protein>
<comment type="caution">
    <text evidence="2">The sequence shown here is derived from an EMBL/GenBank/DDBJ whole genome shotgun (WGS) entry which is preliminary data.</text>
</comment>
<dbReference type="Proteomes" id="UP000670776">
    <property type="component" value="Unassembled WGS sequence"/>
</dbReference>
<dbReference type="Gene3D" id="3.30.300.30">
    <property type="match status" value="1"/>
</dbReference>
<dbReference type="PANTHER" id="PTHR43845:SF1">
    <property type="entry name" value="BLR5969 PROTEIN"/>
    <property type="match status" value="1"/>
</dbReference>